<comment type="caution">
    <text evidence="1">The sequence shown here is derived from an EMBL/GenBank/DDBJ whole genome shotgun (WGS) entry which is preliminary data.</text>
</comment>
<evidence type="ECO:0000313" key="1">
    <source>
        <dbReference type="EMBL" id="OGF97825.1"/>
    </source>
</evidence>
<organism evidence="1 2">
    <name type="scientific">Candidatus Glassbacteria bacterium RBG_16_58_8</name>
    <dbReference type="NCBI Taxonomy" id="1817866"/>
    <lineage>
        <taxon>Bacteria</taxon>
        <taxon>Candidatus Glassiibacteriota</taxon>
    </lineage>
</organism>
<dbReference type="EMBL" id="MFIW01000049">
    <property type="protein sequence ID" value="OGF97825.1"/>
    <property type="molecule type" value="Genomic_DNA"/>
</dbReference>
<name>A0A1F5YCB1_9BACT</name>
<reference evidence="1 2" key="1">
    <citation type="journal article" date="2016" name="Nat. Commun.">
        <title>Thousands of microbial genomes shed light on interconnected biogeochemical processes in an aquifer system.</title>
        <authorList>
            <person name="Anantharaman K."/>
            <person name="Brown C.T."/>
            <person name="Hug L.A."/>
            <person name="Sharon I."/>
            <person name="Castelle C.J."/>
            <person name="Probst A.J."/>
            <person name="Thomas B.C."/>
            <person name="Singh A."/>
            <person name="Wilkins M.J."/>
            <person name="Karaoz U."/>
            <person name="Brodie E.L."/>
            <person name="Williams K.H."/>
            <person name="Hubbard S.S."/>
            <person name="Banfield J.F."/>
        </authorList>
    </citation>
    <scope>NUCLEOTIDE SEQUENCE [LARGE SCALE GENOMIC DNA]</scope>
</reference>
<dbReference type="Proteomes" id="UP000179034">
    <property type="component" value="Unassembled WGS sequence"/>
</dbReference>
<sequence length="196" mass="22085">MKMNAVAVSLISATVLVCGPSLPASRAFQTGPSGGETEEGILETEDISVILQGSGVWIRITPMDEEILRYCTEDTRSTYRKMLENQGEALKSDGDYGYKTFLISLQGRSENEVYFDPTELKIVQQGKFYKPSQIIPISSTFDKRILTLYGTPEMAIYAFSKEIDLTLPLEFKYKELSSNKWDEIIRTVGEAKLRTR</sequence>
<evidence type="ECO:0000313" key="2">
    <source>
        <dbReference type="Proteomes" id="UP000179034"/>
    </source>
</evidence>
<accession>A0A1F5YCB1</accession>
<protein>
    <submittedName>
        <fullName evidence="1">Uncharacterized protein</fullName>
    </submittedName>
</protein>
<proteinExistence type="predicted"/>
<dbReference type="AlphaFoldDB" id="A0A1F5YCB1"/>
<gene>
    <name evidence="1" type="ORF">A2Z06_04160</name>
</gene>